<evidence type="ECO:0000259" key="1">
    <source>
        <dbReference type="PROSITE" id="PS51192"/>
    </source>
</evidence>
<dbReference type="SUPFAM" id="SSF52540">
    <property type="entry name" value="P-loop containing nucleoside triphosphate hydrolases"/>
    <property type="match status" value="1"/>
</dbReference>
<dbReference type="InterPro" id="IPR038718">
    <property type="entry name" value="SNF2-like_sf"/>
</dbReference>
<evidence type="ECO:0000313" key="2">
    <source>
        <dbReference type="EMBL" id="SYV95731.1"/>
    </source>
</evidence>
<dbReference type="GO" id="GO:0005524">
    <property type="term" value="F:ATP binding"/>
    <property type="evidence" value="ECO:0007669"/>
    <property type="project" value="InterPro"/>
</dbReference>
<organism evidence="2 3">
    <name type="scientific">Mycoplasmoides gallisepticum</name>
    <name type="common">Mycoplasma gallisepticum</name>
    <dbReference type="NCBI Taxonomy" id="2096"/>
    <lineage>
        <taxon>Bacteria</taxon>
        <taxon>Bacillati</taxon>
        <taxon>Mycoplasmatota</taxon>
        <taxon>Mycoplasmoidales</taxon>
        <taxon>Mycoplasmoidaceae</taxon>
        <taxon>Mycoplasmoides</taxon>
    </lineage>
</organism>
<dbReference type="Gene3D" id="3.40.50.10810">
    <property type="entry name" value="Tandem AAA-ATPase domain"/>
    <property type="match status" value="1"/>
</dbReference>
<dbReference type="InterPro" id="IPR000330">
    <property type="entry name" value="SNF2_N"/>
</dbReference>
<name>A0A3B0Q4D2_MYCGL</name>
<evidence type="ECO:0000313" key="3">
    <source>
        <dbReference type="Proteomes" id="UP000260136"/>
    </source>
</evidence>
<dbReference type="EMBL" id="LS991952">
    <property type="protein sequence ID" value="SYV95731.1"/>
    <property type="molecule type" value="Genomic_DNA"/>
</dbReference>
<dbReference type="AlphaFoldDB" id="A0A3B0Q4D2"/>
<reference evidence="3" key="1">
    <citation type="submission" date="2018-06" db="EMBL/GenBank/DDBJ databases">
        <authorList>
            <consortium name="Pathogen Informatics"/>
        </authorList>
    </citation>
    <scope>NUCLEOTIDE SEQUENCE [LARGE SCALE GENOMIC DNA]</scope>
    <source>
        <strain evidence="3">NCTC10115</strain>
    </source>
</reference>
<dbReference type="InterPro" id="IPR027417">
    <property type="entry name" value="P-loop_NTPase"/>
</dbReference>
<dbReference type="InterPro" id="IPR014001">
    <property type="entry name" value="Helicase_ATP-bd"/>
</dbReference>
<dbReference type="PANTHER" id="PTHR10799">
    <property type="entry name" value="SNF2/RAD54 HELICASE FAMILY"/>
    <property type="match status" value="1"/>
</dbReference>
<feature type="non-terminal residue" evidence="2">
    <location>
        <position position="155"/>
    </location>
</feature>
<sequence length="155" mass="17310">MRILQKFGFGGIMADDMGLGKTIQMISVISQFYKDHAHEIKQSLIVAPASLLLNWASEFKKFDPDLVVATISGNVDNRRAIINSRNHLVEITTYSAFKKDRAYHAKKDYAYIVLDEAQSIKNASSILSKDIKSLNGAHKVALTGTVVENRLAELW</sequence>
<protein>
    <submittedName>
        <fullName evidence="2">N-formylmethionyl-tRNA deformylase</fullName>
    </submittedName>
</protein>
<dbReference type="Proteomes" id="UP000260136">
    <property type="component" value="Chromosome"/>
</dbReference>
<gene>
    <name evidence="2" type="ORF">NCTC10115_01557</name>
</gene>
<feature type="domain" description="Helicase ATP-binding" evidence="1">
    <location>
        <begin position="2"/>
        <end position="155"/>
    </location>
</feature>
<dbReference type="PROSITE" id="PS51192">
    <property type="entry name" value="HELICASE_ATP_BIND_1"/>
    <property type="match status" value="1"/>
</dbReference>
<dbReference type="SMART" id="SM00487">
    <property type="entry name" value="DEXDc"/>
    <property type="match status" value="1"/>
</dbReference>
<dbReference type="Pfam" id="PF00176">
    <property type="entry name" value="SNF2-rel_dom"/>
    <property type="match status" value="1"/>
</dbReference>
<accession>A0A3B0Q4D2</accession>
<proteinExistence type="predicted"/>